<keyword evidence="1 2" id="KW-0413">Isomerase</keyword>
<evidence type="ECO:0000256" key="2">
    <source>
        <dbReference type="PIRNR" id="PIRNR006241"/>
    </source>
</evidence>
<dbReference type="InterPro" id="IPR036237">
    <property type="entry name" value="Xyl_isomerase-like_sf"/>
</dbReference>
<dbReference type="InterPro" id="IPR053398">
    <property type="entry name" value="HPT_OtnI_isomerases"/>
</dbReference>
<comment type="similarity">
    <text evidence="2">Belongs to the hyi family.</text>
</comment>
<dbReference type="FunFam" id="3.20.20.150:FF:000007">
    <property type="entry name" value="Hydroxypyruvate isomerase"/>
    <property type="match status" value="1"/>
</dbReference>
<gene>
    <name evidence="5" type="primary">ygbM</name>
    <name evidence="5" type="ORF">KL86APRO_30356</name>
</gene>
<dbReference type="GO" id="GO:0046487">
    <property type="term" value="P:glyoxylate metabolic process"/>
    <property type="evidence" value="ECO:0007669"/>
    <property type="project" value="TreeGrafter"/>
</dbReference>
<protein>
    <recommendedName>
        <fullName evidence="4">Xylose isomerase-like TIM barrel domain-containing protein</fullName>
    </recommendedName>
</protein>
<dbReference type="Gene3D" id="3.20.20.150">
    <property type="entry name" value="Divalent-metal-dependent TIM barrel enzymes"/>
    <property type="match status" value="1"/>
</dbReference>
<evidence type="ECO:0000256" key="3">
    <source>
        <dbReference type="PIRSR" id="PIRSR006241-50"/>
    </source>
</evidence>
<name>A0A212KMQ0_9PROT</name>
<dbReference type="PANTHER" id="PTHR43489">
    <property type="entry name" value="ISOMERASE"/>
    <property type="match status" value="1"/>
</dbReference>
<proteinExistence type="inferred from homology"/>
<dbReference type="InterPro" id="IPR013022">
    <property type="entry name" value="Xyl_isomerase-like_TIM-brl"/>
</dbReference>
<dbReference type="Pfam" id="PF01261">
    <property type="entry name" value="AP_endonuc_2"/>
    <property type="match status" value="1"/>
</dbReference>
<organism evidence="5">
    <name type="scientific">uncultured Alphaproteobacteria bacterium</name>
    <dbReference type="NCBI Taxonomy" id="91750"/>
    <lineage>
        <taxon>Bacteria</taxon>
        <taxon>Pseudomonadati</taxon>
        <taxon>Pseudomonadota</taxon>
        <taxon>Alphaproteobacteria</taxon>
        <taxon>environmental samples</taxon>
    </lineage>
</organism>
<dbReference type="EMBL" id="FLUO01000003">
    <property type="protein sequence ID" value="SBW12865.1"/>
    <property type="molecule type" value="Genomic_DNA"/>
</dbReference>
<dbReference type="InterPro" id="IPR026040">
    <property type="entry name" value="HyI-like"/>
</dbReference>
<evidence type="ECO:0000313" key="5">
    <source>
        <dbReference type="EMBL" id="SBW12865.1"/>
    </source>
</evidence>
<dbReference type="NCBIfam" id="NF043033">
    <property type="entry name" value="OxoTetrIsom"/>
    <property type="match status" value="1"/>
</dbReference>
<evidence type="ECO:0000259" key="4">
    <source>
        <dbReference type="Pfam" id="PF01261"/>
    </source>
</evidence>
<dbReference type="GO" id="GO:0008903">
    <property type="term" value="F:hydroxypyruvate isomerase activity"/>
    <property type="evidence" value="ECO:0007669"/>
    <property type="project" value="TreeGrafter"/>
</dbReference>
<dbReference type="InterPro" id="IPR050417">
    <property type="entry name" value="Sugar_Epim/Isomerase"/>
</dbReference>
<sequence length="260" mass="28079">MPRFAANLSTMFTEVPFLERFAAAADAGFDAVEYLLPYAFSPAEVAAPLERHGLTQVLFNLPAGDWGKGERGLAALPGREEEFAAGLRTGLAYARATGCAIVHAMAGIPPAGADPAAVARVYAENLGRAADFFAPHDITVVVEPINHRSMPGFFLHTVAQAAACIERLGRPNLKLQFDFFHVQMEEGCVALKFRENFRHVAHCQLASVPDRHEPDGGELDYGYLFDLVDEIGYAGHIGCEYNPAGTTAAGLGWFAKSRRA</sequence>
<feature type="active site" description="Proton donor/acceptor" evidence="3">
    <location>
        <position position="240"/>
    </location>
</feature>
<accession>A0A212KMQ0</accession>
<dbReference type="PANTHER" id="PTHR43489:SF6">
    <property type="entry name" value="HYDROXYPYRUVATE ISOMERASE-RELATED"/>
    <property type="match status" value="1"/>
</dbReference>
<feature type="active site" description="Proton donor/acceptor" evidence="3">
    <location>
        <position position="143"/>
    </location>
</feature>
<dbReference type="PIRSF" id="PIRSF006241">
    <property type="entry name" value="HyI"/>
    <property type="match status" value="1"/>
</dbReference>
<evidence type="ECO:0000256" key="1">
    <source>
        <dbReference type="ARBA" id="ARBA00023235"/>
    </source>
</evidence>
<dbReference type="SUPFAM" id="SSF51658">
    <property type="entry name" value="Xylose isomerase-like"/>
    <property type="match status" value="1"/>
</dbReference>
<reference evidence="5" key="1">
    <citation type="submission" date="2016-04" db="EMBL/GenBank/DDBJ databases">
        <authorList>
            <person name="Evans L.H."/>
            <person name="Alamgir A."/>
            <person name="Owens N."/>
            <person name="Weber N.D."/>
            <person name="Virtaneva K."/>
            <person name="Barbian K."/>
            <person name="Babar A."/>
            <person name="Rosenke K."/>
        </authorList>
    </citation>
    <scope>NUCLEOTIDE SEQUENCE</scope>
    <source>
        <strain evidence="5">86</strain>
    </source>
</reference>
<dbReference type="AlphaFoldDB" id="A0A212KMQ0"/>
<feature type="domain" description="Xylose isomerase-like TIM barrel" evidence="4">
    <location>
        <begin position="21"/>
        <end position="256"/>
    </location>
</feature>